<reference evidence="2" key="1">
    <citation type="journal article" date="2019" name="Int. J. Syst. Evol. Microbiol.">
        <title>The Global Catalogue of Microorganisms (GCM) 10K type strain sequencing project: providing services to taxonomists for standard genome sequencing and annotation.</title>
        <authorList>
            <consortium name="The Broad Institute Genomics Platform"/>
            <consortium name="The Broad Institute Genome Sequencing Center for Infectious Disease"/>
            <person name="Wu L."/>
            <person name="Ma J."/>
        </authorList>
    </citation>
    <scope>NUCLEOTIDE SEQUENCE [LARGE SCALE GENOMIC DNA]</scope>
    <source>
        <strain evidence="2">KCTC 42644</strain>
    </source>
</reference>
<dbReference type="EMBL" id="JBHRXV010000011">
    <property type="protein sequence ID" value="MFC3714001.1"/>
    <property type="molecule type" value="Genomic_DNA"/>
</dbReference>
<sequence length="167" mass="17053">MSFLAALMLLQAAGLPPAPTWRPDAPIPGPTSMQGASSAAPATTMGVADRRVARSPDGHFYVTGLVNGVGVRFVVDTGAGMVMLTPQDAARAGINIGPAAYTAQAKTAGGVSAVAPVTLERVAVGGRQVSNVFAVVSSVDTGISLLGMSFLRHLKRVTIENDVLLLE</sequence>
<organism evidence="1 2">
    <name type="scientific">Sphingoaurantiacus capsulatus</name>
    <dbReference type="NCBI Taxonomy" id="1771310"/>
    <lineage>
        <taxon>Bacteria</taxon>
        <taxon>Pseudomonadati</taxon>
        <taxon>Pseudomonadota</taxon>
        <taxon>Alphaproteobacteria</taxon>
        <taxon>Sphingomonadales</taxon>
        <taxon>Sphingosinicellaceae</taxon>
        <taxon>Sphingoaurantiacus</taxon>
    </lineage>
</organism>
<dbReference type="RefSeq" id="WP_380863030.1">
    <property type="nucleotide sequence ID" value="NZ_JBHRXV010000011.1"/>
</dbReference>
<dbReference type="Proteomes" id="UP001595615">
    <property type="component" value="Unassembled WGS sequence"/>
</dbReference>
<accession>A0ABV7XCW1</accession>
<name>A0ABV7XCW1_9SPHN</name>
<dbReference type="GO" id="GO:0008233">
    <property type="term" value="F:peptidase activity"/>
    <property type="evidence" value="ECO:0007669"/>
    <property type="project" value="UniProtKB-KW"/>
</dbReference>
<comment type="caution">
    <text evidence="1">The sequence shown here is derived from an EMBL/GenBank/DDBJ whole genome shotgun (WGS) entry which is preliminary data.</text>
</comment>
<evidence type="ECO:0000313" key="1">
    <source>
        <dbReference type="EMBL" id="MFC3714001.1"/>
    </source>
</evidence>
<keyword evidence="2" id="KW-1185">Reference proteome</keyword>
<dbReference type="Gene3D" id="2.40.70.10">
    <property type="entry name" value="Acid Proteases"/>
    <property type="match status" value="1"/>
</dbReference>
<keyword evidence="1" id="KW-0645">Protease</keyword>
<dbReference type="SUPFAM" id="SSF50630">
    <property type="entry name" value="Acid proteases"/>
    <property type="match status" value="1"/>
</dbReference>
<evidence type="ECO:0000313" key="2">
    <source>
        <dbReference type="Proteomes" id="UP001595615"/>
    </source>
</evidence>
<dbReference type="InterPro" id="IPR034122">
    <property type="entry name" value="Retropepsin-like_bacterial"/>
</dbReference>
<dbReference type="InterPro" id="IPR021109">
    <property type="entry name" value="Peptidase_aspartic_dom_sf"/>
</dbReference>
<dbReference type="NCBIfam" id="TIGR02281">
    <property type="entry name" value="clan_AA_DTGA"/>
    <property type="match status" value="1"/>
</dbReference>
<dbReference type="GO" id="GO:0006508">
    <property type="term" value="P:proteolysis"/>
    <property type="evidence" value="ECO:0007669"/>
    <property type="project" value="UniProtKB-KW"/>
</dbReference>
<keyword evidence="1" id="KW-0378">Hydrolase</keyword>
<protein>
    <submittedName>
        <fullName evidence="1">TIGR02281 family clan AA aspartic protease</fullName>
    </submittedName>
</protein>
<proteinExistence type="predicted"/>
<gene>
    <name evidence="1" type="ORF">ACFOMD_15625</name>
</gene>
<dbReference type="InterPro" id="IPR011969">
    <property type="entry name" value="Clan_AA_Asp_peptidase_C"/>
</dbReference>
<dbReference type="CDD" id="cd05483">
    <property type="entry name" value="retropepsin_like_bacteria"/>
    <property type="match status" value="1"/>
</dbReference>
<dbReference type="Pfam" id="PF13975">
    <property type="entry name" value="gag-asp_proteas"/>
    <property type="match status" value="1"/>
</dbReference>